<comment type="caution">
    <text evidence="3">The sequence shown here is derived from an EMBL/GenBank/DDBJ whole genome shotgun (WGS) entry which is preliminary data.</text>
</comment>
<feature type="compositionally biased region" description="Acidic residues" evidence="1">
    <location>
        <begin position="1"/>
        <end position="19"/>
    </location>
</feature>
<dbReference type="EMBL" id="JBAWTH010000093">
    <property type="protein sequence ID" value="KAL2277873.1"/>
    <property type="molecule type" value="Genomic_DNA"/>
</dbReference>
<keyword evidence="2" id="KW-1133">Transmembrane helix</keyword>
<evidence type="ECO:0000313" key="4">
    <source>
        <dbReference type="Proteomes" id="UP001600888"/>
    </source>
</evidence>
<reference evidence="3 4" key="1">
    <citation type="submission" date="2024-03" db="EMBL/GenBank/DDBJ databases">
        <title>A high-quality draft genome sequence of Diaporthe vaccinii, a causative agent of upright dieback and viscid rot disease in cranberry plants.</title>
        <authorList>
            <person name="Sarrasin M."/>
            <person name="Lang B.F."/>
            <person name="Burger G."/>
        </authorList>
    </citation>
    <scope>NUCLEOTIDE SEQUENCE [LARGE SCALE GENOMIC DNA]</scope>
    <source>
        <strain evidence="3 4">IS7</strain>
    </source>
</reference>
<organism evidence="3 4">
    <name type="scientific">Diaporthe vaccinii</name>
    <dbReference type="NCBI Taxonomy" id="105482"/>
    <lineage>
        <taxon>Eukaryota</taxon>
        <taxon>Fungi</taxon>
        <taxon>Dikarya</taxon>
        <taxon>Ascomycota</taxon>
        <taxon>Pezizomycotina</taxon>
        <taxon>Sordariomycetes</taxon>
        <taxon>Sordariomycetidae</taxon>
        <taxon>Diaporthales</taxon>
        <taxon>Diaporthaceae</taxon>
        <taxon>Diaporthe</taxon>
        <taxon>Diaporthe eres species complex</taxon>
    </lineage>
</organism>
<feature type="region of interest" description="Disordered" evidence="1">
    <location>
        <begin position="1"/>
        <end position="22"/>
    </location>
</feature>
<dbReference type="Proteomes" id="UP001600888">
    <property type="component" value="Unassembled WGS sequence"/>
</dbReference>
<accession>A0ABR4E619</accession>
<keyword evidence="4" id="KW-1185">Reference proteome</keyword>
<evidence type="ECO:0000313" key="3">
    <source>
        <dbReference type="EMBL" id="KAL2277873.1"/>
    </source>
</evidence>
<proteinExistence type="predicted"/>
<keyword evidence="2" id="KW-0472">Membrane</keyword>
<protein>
    <submittedName>
        <fullName evidence="3">Uncharacterized protein</fullName>
    </submittedName>
</protein>
<name>A0ABR4E619_9PEZI</name>
<gene>
    <name evidence="3" type="ORF">FJTKL_15158</name>
</gene>
<evidence type="ECO:0000256" key="2">
    <source>
        <dbReference type="SAM" id="Phobius"/>
    </source>
</evidence>
<sequence>MLATEEEADWDEDEDDNKDEEPLLRRDVLMRRAILSAMQIFESGPRRWALEPKKALILGSVTWNDPDHLVVRPEGFPQRQSGNPASQPHPALTFPPPRGGLPVPAPSNPFLSFPFLHHLVHCHRRRQVHIHSFPYCTCCTARNRSRLDIAAPLPSLLGLGFILSVEFPSFHFPLLILTPDSHPDRLGHSSQRIISNTLYCLVTVTARSRVSSSLSPQLGTASITAMPALSKLVARNPLAMRDVLAGDDDGNANVINLLIIILAVVVVFGLLLGGVLFVLRRMRNKQQRVRKDSLPQYNDVVQDAKRNSNHRRLTIETRNGHSSVLVFNKDGQPMLSNPSQPPHSPDNVPEIHITFPEEEDDSGRRKSGRVLVVRVGDNATVGMEPLNEEQLPAYEKESKHQFYSIDMDDIGGLREKQREDYH</sequence>
<evidence type="ECO:0000256" key="1">
    <source>
        <dbReference type="SAM" id="MobiDB-lite"/>
    </source>
</evidence>
<keyword evidence="2" id="KW-0812">Transmembrane</keyword>
<feature type="transmembrane region" description="Helical" evidence="2">
    <location>
        <begin position="257"/>
        <end position="279"/>
    </location>
</feature>